<dbReference type="PATRIC" id="fig|1191523.3.peg.1180"/>
<dbReference type="InterPro" id="IPR002500">
    <property type="entry name" value="PAPS_reduct_dom"/>
</dbReference>
<sequence>MNKVRHVLGISGGKDSAALAVYLHDKYPQLEIEYYFCETDKELDETYKLIDNLESYLGKKIKRLKAAENSPEAQFDHFLKLYGGFLPSPNARWCTRAMKLEPFENYVGSDPTISYVGIRGDEDREGYISHKENIQSIFPFRKNIWSEEIIATVLDNKNQELLMDICNELINSDKKDTIINVLDTPLSLQYNKNRKLNDLLTVSISGFNKIVFEFLKTTNYPISQLDDFPLIENEDILVRDDIFKILEDSGVGVPEYYKKVEFEVDGKKGFYSRSRSGCYFCFFQQKIEWIWLYENHRELFEKAMSYEKDGYTWMQDERLEDIIKPERIKQIKLEQLKRAERNSNPKSPFLIDILEEAEGEGCAACFI</sequence>
<dbReference type="PANTHER" id="PTHR43196:SF2">
    <property type="entry name" value="PHOSPHOADENOSINE PHOSPHOSULFATE REDUCTASE"/>
    <property type="match status" value="1"/>
</dbReference>
<dbReference type="PANTHER" id="PTHR43196">
    <property type="entry name" value="SULFATE ADENYLYLTRANSFERASE SUBUNIT 2"/>
    <property type="match status" value="1"/>
</dbReference>
<dbReference type="InterPro" id="IPR050128">
    <property type="entry name" value="Sulfate_adenylyltrnsfr_sub2"/>
</dbReference>
<dbReference type="HOGENOM" id="CLU_064283_0_0_10"/>
<dbReference type="Gene3D" id="3.40.50.620">
    <property type="entry name" value="HUPs"/>
    <property type="match status" value="1"/>
</dbReference>
<reference evidence="2 3" key="1">
    <citation type="journal article" date="2013" name="PLoS ONE">
        <title>Genomic analysis of Melioribacter roseus, facultatively anaerobic organotrophic bacterium representing a novel deep lineage within Bacteriodetes/Chlorobi group.</title>
        <authorList>
            <person name="Kadnikov V.V."/>
            <person name="Mardanov A.V."/>
            <person name="Podosokorskaya O.A."/>
            <person name="Gavrilov S.N."/>
            <person name="Kublanov I.V."/>
            <person name="Beletsky A.V."/>
            <person name="Bonch-Osmolovskaya E.A."/>
            <person name="Ravin N.V."/>
        </authorList>
    </citation>
    <scope>NUCLEOTIDE SEQUENCE [LARGE SCALE GENOMIC DNA]</scope>
    <source>
        <strain evidence="3">JCM 17771 / P3M-2</strain>
    </source>
</reference>
<dbReference type="RefSeq" id="WP_014855791.1">
    <property type="nucleotide sequence ID" value="NC_018178.1"/>
</dbReference>
<evidence type="ECO:0000313" key="2">
    <source>
        <dbReference type="EMBL" id="AFN74355.1"/>
    </source>
</evidence>
<dbReference type="eggNOG" id="COG0175">
    <property type="taxonomic scope" value="Bacteria"/>
</dbReference>
<dbReference type="AlphaFoldDB" id="I6Z5C2"/>
<evidence type="ECO:0000259" key="1">
    <source>
        <dbReference type="Pfam" id="PF01507"/>
    </source>
</evidence>
<evidence type="ECO:0000313" key="3">
    <source>
        <dbReference type="Proteomes" id="UP000009011"/>
    </source>
</evidence>
<dbReference type="Pfam" id="PF01507">
    <property type="entry name" value="PAPS_reduct"/>
    <property type="match status" value="1"/>
</dbReference>
<gene>
    <name evidence="2" type="ordered locus">MROS_1116</name>
</gene>
<dbReference type="InterPro" id="IPR014729">
    <property type="entry name" value="Rossmann-like_a/b/a_fold"/>
</dbReference>
<dbReference type="SUPFAM" id="SSF52402">
    <property type="entry name" value="Adenine nucleotide alpha hydrolases-like"/>
    <property type="match status" value="1"/>
</dbReference>
<dbReference type="GO" id="GO:0003824">
    <property type="term" value="F:catalytic activity"/>
    <property type="evidence" value="ECO:0007669"/>
    <property type="project" value="InterPro"/>
</dbReference>
<keyword evidence="3" id="KW-1185">Reference proteome</keyword>
<feature type="domain" description="Phosphoadenosine phosphosulphate reductase" evidence="1">
    <location>
        <begin position="6"/>
        <end position="125"/>
    </location>
</feature>
<dbReference type="KEGG" id="mro:MROS_1116"/>
<accession>I6Z5C2</accession>
<dbReference type="STRING" id="1191523.MROS_1116"/>
<organism evidence="2 3">
    <name type="scientific">Melioribacter roseus (strain DSM 23840 / JCM 17771 / VKM B-2668 / P3M-2)</name>
    <dbReference type="NCBI Taxonomy" id="1191523"/>
    <lineage>
        <taxon>Bacteria</taxon>
        <taxon>Pseudomonadati</taxon>
        <taxon>Ignavibacteriota</taxon>
        <taxon>Ignavibacteria</taxon>
        <taxon>Ignavibacteriales</taxon>
        <taxon>Melioribacteraceae</taxon>
        <taxon>Melioribacter</taxon>
    </lineage>
</organism>
<proteinExistence type="predicted"/>
<dbReference type="OrthoDB" id="9774475at2"/>
<dbReference type="Proteomes" id="UP000009011">
    <property type="component" value="Chromosome"/>
</dbReference>
<protein>
    <submittedName>
        <fullName evidence="2">Phosphoadenosine phosphosulfate reductase</fullName>
    </submittedName>
</protein>
<dbReference type="EMBL" id="CP003557">
    <property type="protein sequence ID" value="AFN74355.1"/>
    <property type="molecule type" value="Genomic_DNA"/>
</dbReference>
<name>I6Z5C2_MELRP</name>